<evidence type="ECO:0000313" key="2">
    <source>
        <dbReference type="Ensembl" id="ENSCPBP00000010711.1"/>
    </source>
</evidence>
<reference evidence="2" key="2">
    <citation type="submission" date="2025-09" db="UniProtKB">
        <authorList>
            <consortium name="Ensembl"/>
        </authorList>
    </citation>
    <scope>IDENTIFICATION</scope>
</reference>
<accession>A0A8C3H9D6</accession>
<proteinExistence type="predicted"/>
<feature type="compositionally biased region" description="Pro residues" evidence="1">
    <location>
        <begin position="307"/>
        <end position="317"/>
    </location>
</feature>
<sequence>MCCELPPNSASSRGHPQRCELPPSSAGLVEGRTSVADPISLSPEGSPERETQRESPSASTGQVRTGGSRVGWGERPLPSPSAPPSTRPCLPARGDHPPLSPLPAPQRRPCLPDRGPCLHRCEGQPLLQRSPNLTHKGRLGPRFSQVGKLRHGWATISPGGGRGPEAGSLGPGASFSEAGLAEQAGLWRAEEEAVDSELEQLYLSHLSRLRAEELGGAGGRPGGTEAAGSPPAWLPALRLSVLSDRDLVVGWAGPERALNSSLAQEITLRYASPAARLSPPACPGRDSPPALLEAGLRGAEGTGPCPIRSPPNQPASPCPGAGGSRRPQRGQAPDPIPCPPEPASPCPGAGGSRRPPEGTGPAPLSCPGDWGRFEDRGLRSPSDWRSCFVHVPYPFVSGGQQRWGENPGVLAPSPRPRPPPPAPDPPPACGLIGGRGRTPPSRLESGVTPEPHPALRIEPGSWGWSKAAAGGCPGQAGAPGPVPTWIYPSGSNRGGSGFPLGSEPIRMAIGSICWRRRLC</sequence>
<feature type="region of interest" description="Disordered" evidence="1">
    <location>
        <begin position="155"/>
        <end position="175"/>
    </location>
</feature>
<feature type="region of interest" description="Disordered" evidence="1">
    <location>
        <begin position="1"/>
        <end position="140"/>
    </location>
</feature>
<feature type="compositionally biased region" description="Pro residues" evidence="1">
    <location>
        <begin position="334"/>
        <end position="345"/>
    </location>
</feature>
<dbReference type="Ensembl" id="ENSCPBT00000012852.1">
    <property type="protein sequence ID" value="ENSCPBP00000010711.1"/>
    <property type="gene ID" value="ENSCPBG00000008206.1"/>
</dbReference>
<feature type="compositionally biased region" description="Pro residues" evidence="1">
    <location>
        <begin position="77"/>
        <end position="86"/>
    </location>
</feature>
<feature type="compositionally biased region" description="Polar residues" evidence="1">
    <location>
        <begin position="54"/>
        <end position="65"/>
    </location>
</feature>
<organism evidence="2 3">
    <name type="scientific">Chrysemys picta bellii</name>
    <name type="common">Western painted turtle</name>
    <name type="synonym">Emys bellii</name>
    <dbReference type="NCBI Taxonomy" id="8478"/>
    <lineage>
        <taxon>Eukaryota</taxon>
        <taxon>Metazoa</taxon>
        <taxon>Chordata</taxon>
        <taxon>Craniata</taxon>
        <taxon>Vertebrata</taxon>
        <taxon>Euteleostomi</taxon>
        <taxon>Archelosauria</taxon>
        <taxon>Testudinata</taxon>
        <taxon>Testudines</taxon>
        <taxon>Cryptodira</taxon>
        <taxon>Durocryptodira</taxon>
        <taxon>Testudinoidea</taxon>
        <taxon>Emydidae</taxon>
        <taxon>Chrysemys</taxon>
    </lineage>
</organism>
<protein>
    <submittedName>
        <fullName evidence="2">Uncharacterized protein</fullName>
    </submittedName>
</protein>
<name>A0A8C3H9D6_CHRPI</name>
<dbReference type="Proteomes" id="UP000694380">
    <property type="component" value="Unplaced"/>
</dbReference>
<feature type="compositionally biased region" description="Pro residues" evidence="1">
    <location>
        <begin position="413"/>
        <end position="428"/>
    </location>
</feature>
<feature type="region of interest" description="Disordered" evidence="1">
    <location>
        <begin position="275"/>
        <end position="381"/>
    </location>
</feature>
<keyword evidence="3" id="KW-1185">Reference proteome</keyword>
<evidence type="ECO:0000256" key="1">
    <source>
        <dbReference type="SAM" id="MobiDB-lite"/>
    </source>
</evidence>
<dbReference type="AlphaFoldDB" id="A0A8C3H9D6"/>
<feature type="region of interest" description="Disordered" evidence="1">
    <location>
        <begin position="396"/>
        <end position="459"/>
    </location>
</feature>
<evidence type="ECO:0000313" key="3">
    <source>
        <dbReference type="Proteomes" id="UP000694380"/>
    </source>
</evidence>
<reference evidence="2" key="1">
    <citation type="submission" date="2025-08" db="UniProtKB">
        <authorList>
            <consortium name="Ensembl"/>
        </authorList>
    </citation>
    <scope>IDENTIFICATION</scope>
</reference>
<dbReference type="OMA" id="FIGEYHQ"/>